<keyword evidence="2" id="KW-1185">Reference proteome</keyword>
<comment type="caution">
    <text evidence="1">The sequence shown here is derived from an EMBL/GenBank/DDBJ whole genome shotgun (WGS) entry which is preliminary data.</text>
</comment>
<evidence type="ECO:0000313" key="1">
    <source>
        <dbReference type="EMBL" id="NYH80668.1"/>
    </source>
</evidence>
<dbReference type="AlphaFoldDB" id="A0A852Z2B9"/>
<proteinExistence type="predicted"/>
<organism evidence="1 2">
    <name type="scientific">Actinopolyspora biskrensis</name>
    <dbReference type="NCBI Taxonomy" id="1470178"/>
    <lineage>
        <taxon>Bacteria</taxon>
        <taxon>Bacillati</taxon>
        <taxon>Actinomycetota</taxon>
        <taxon>Actinomycetes</taxon>
        <taxon>Actinopolysporales</taxon>
        <taxon>Actinopolysporaceae</taxon>
        <taxon>Actinopolyspora</taxon>
    </lineage>
</organism>
<dbReference type="Proteomes" id="UP000548304">
    <property type="component" value="Unassembled WGS sequence"/>
</dbReference>
<gene>
    <name evidence="1" type="ORF">FHR84_004034</name>
</gene>
<dbReference type="EMBL" id="JACBYW010000008">
    <property type="protein sequence ID" value="NYH80668.1"/>
    <property type="molecule type" value="Genomic_DNA"/>
</dbReference>
<dbReference type="RefSeq" id="WP_179536997.1">
    <property type="nucleotide sequence ID" value="NZ_JACBYW010000008.1"/>
</dbReference>
<accession>A0A852Z2B9</accession>
<sequence>MLPPPCEPAEVPPGLVVLELATPDGVPCSVADWLHRPLRTRMIGPDYEAARDRGLRVGTGPCTSASNS</sequence>
<name>A0A852Z2B9_9ACTN</name>
<protein>
    <submittedName>
        <fullName evidence="1">Uncharacterized protein</fullName>
    </submittedName>
</protein>
<evidence type="ECO:0000313" key="2">
    <source>
        <dbReference type="Proteomes" id="UP000548304"/>
    </source>
</evidence>
<reference evidence="1 2" key="1">
    <citation type="submission" date="2020-07" db="EMBL/GenBank/DDBJ databases">
        <title>Genomic Encyclopedia of Type Strains, Phase III (KMG-III): the genomes of soil and plant-associated and newly described type strains.</title>
        <authorList>
            <person name="Whitman W."/>
        </authorList>
    </citation>
    <scope>NUCLEOTIDE SEQUENCE [LARGE SCALE GENOMIC DNA]</scope>
    <source>
        <strain evidence="1 2">CECT 8576</strain>
    </source>
</reference>